<accession>A0ABR1Z9C7</accession>
<evidence type="ECO:0000313" key="1">
    <source>
        <dbReference type="EMBL" id="KAK8476601.1"/>
    </source>
</evidence>
<reference evidence="1 2" key="1">
    <citation type="journal article" date="2024" name="G3 (Bethesda)">
        <title>Genome assembly of Hibiscus sabdariffa L. provides insights into metabolisms of medicinal natural products.</title>
        <authorList>
            <person name="Kim T."/>
        </authorList>
    </citation>
    <scope>NUCLEOTIDE SEQUENCE [LARGE SCALE GENOMIC DNA]</scope>
    <source>
        <strain evidence="1">TK-2024</strain>
        <tissue evidence="1">Old leaves</tissue>
    </source>
</reference>
<comment type="caution">
    <text evidence="1">The sequence shown here is derived from an EMBL/GenBank/DDBJ whole genome shotgun (WGS) entry which is preliminary data.</text>
</comment>
<dbReference type="EMBL" id="JBBPBN010002149">
    <property type="protein sequence ID" value="KAK8476601.1"/>
    <property type="molecule type" value="Genomic_DNA"/>
</dbReference>
<name>A0ABR1Z9C7_9ROSI</name>
<sequence length="136" mass="15765">MLEWIALAQPPQSGVEDAEHVLRSFVATKGVWMRALPHDVKEEFFNLTFHEWLSRNLFDNSFVPNDEEWLIRFVILCWLLWKRKCSLLLASELGVIEDILVKGNISIVERSIPRREIGICLLQIRVGLVHRLDGSS</sequence>
<gene>
    <name evidence="1" type="ORF">V6N11_063582</name>
</gene>
<protein>
    <submittedName>
        <fullName evidence="1">Uncharacterized protein</fullName>
    </submittedName>
</protein>
<organism evidence="1 2">
    <name type="scientific">Hibiscus sabdariffa</name>
    <name type="common">roselle</name>
    <dbReference type="NCBI Taxonomy" id="183260"/>
    <lineage>
        <taxon>Eukaryota</taxon>
        <taxon>Viridiplantae</taxon>
        <taxon>Streptophyta</taxon>
        <taxon>Embryophyta</taxon>
        <taxon>Tracheophyta</taxon>
        <taxon>Spermatophyta</taxon>
        <taxon>Magnoliopsida</taxon>
        <taxon>eudicotyledons</taxon>
        <taxon>Gunneridae</taxon>
        <taxon>Pentapetalae</taxon>
        <taxon>rosids</taxon>
        <taxon>malvids</taxon>
        <taxon>Malvales</taxon>
        <taxon>Malvaceae</taxon>
        <taxon>Malvoideae</taxon>
        <taxon>Hibiscus</taxon>
    </lineage>
</organism>
<dbReference type="Proteomes" id="UP001396334">
    <property type="component" value="Unassembled WGS sequence"/>
</dbReference>
<proteinExistence type="predicted"/>
<keyword evidence="2" id="KW-1185">Reference proteome</keyword>
<evidence type="ECO:0000313" key="2">
    <source>
        <dbReference type="Proteomes" id="UP001396334"/>
    </source>
</evidence>